<reference evidence="1 2" key="1">
    <citation type="submission" date="2024-06" db="EMBL/GenBank/DDBJ databases">
        <title>The Natural Products Discovery Center: Release of the First 8490 Sequenced Strains for Exploring Actinobacteria Biosynthetic Diversity.</title>
        <authorList>
            <person name="Kalkreuter E."/>
            <person name="Kautsar S.A."/>
            <person name="Yang D."/>
            <person name="Bader C.D."/>
            <person name="Teijaro C.N."/>
            <person name="Fluegel L."/>
            <person name="Davis C.M."/>
            <person name="Simpson J.R."/>
            <person name="Lauterbach L."/>
            <person name="Steele A.D."/>
            <person name="Gui C."/>
            <person name="Meng S."/>
            <person name="Li G."/>
            <person name="Viehrig K."/>
            <person name="Ye F."/>
            <person name="Su P."/>
            <person name="Kiefer A.F."/>
            <person name="Nichols A."/>
            <person name="Cepeda A.J."/>
            <person name="Yan W."/>
            <person name="Fan B."/>
            <person name="Jiang Y."/>
            <person name="Adhikari A."/>
            <person name="Zheng C.-J."/>
            <person name="Schuster L."/>
            <person name="Cowan T.M."/>
            <person name="Smanski M.J."/>
            <person name="Chevrette M.G."/>
            <person name="De Carvalho L.P.S."/>
            <person name="Shen B."/>
        </authorList>
    </citation>
    <scope>NUCLEOTIDE SEQUENCE [LARGE SCALE GENOMIC DNA]</scope>
    <source>
        <strain evidence="1 2">NPDC048946</strain>
    </source>
</reference>
<evidence type="ECO:0000313" key="2">
    <source>
        <dbReference type="Proteomes" id="UP001551482"/>
    </source>
</evidence>
<organism evidence="1 2">
    <name type="scientific">Streptodolium elevatio</name>
    <dbReference type="NCBI Taxonomy" id="3157996"/>
    <lineage>
        <taxon>Bacteria</taxon>
        <taxon>Bacillati</taxon>
        <taxon>Actinomycetota</taxon>
        <taxon>Actinomycetes</taxon>
        <taxon>Kitasatosporales</taxon>
        <taxon>Streptomycetaceae</taxon>
        <taxon>Streptodolium</taxon>
    </lineage>
</organism>
<accession>A0ABV3D8Q6</accession>
<dbReference type="EMBL" id="JBEZFP010000002">
    <property type="protein sequence ID" value="MEU8132122.1"/>
    <property type="molecule type" value="Genomic_DNA"/>
</dbReference>
<evidence type="ECO:0000313" key="1">
    <source>
        <dbReference type="EMBL" id="MEU8132122.1"/>
    </source>
</evidence>
<keyword evidence="2" id="KW-1185">Reference proteome</keyword>
<comment type="caution">
    <text evidence="1">The sequence shown here is derived from an EMBL/GenBank/DDBJ whole genome shotgun (WGS) entry which is preliminary data.</text>
</comment>
<dbReference type="RefSeq" id="WP_358347435.1">
    <property type="nucleotide sequence ID" value="NZ_JBEZFP010000002.1"/>
</dbReference>
<protein>
    <submittedName>
        <fullName evidence="1">Uncharacterized protein</fullName>
    </submittedName>
</protein>
<gene>
    <name evidence="1" type="ORF">AB0C36_01285</name>
</gene>
<name>A0ABV3D8Q6_9ACTN</name>
<sequence length="63" mass="6348">MGEDARGAVAMGQLIVWDTGEAVAEFADVVSGARIPRVLNVPDGASVAVVLAELLGEVEAALA</sequence>
<proteinExistence type="predicted"/>
<dbReference type="Proteomes" id="UP001551482">
    <property type="component" value="Unassembled WGS sequence"/>
</dbReference>